<dbReference type="Proteomes" id="UP000661112">
    <property type="component" value="Unassembled WGS sequence"/>
</dbReference>
<dbReference type="EMBL" id="JACJSG010000072">
    <property type="protein sequence ID" value="MBD2505188.1"/>
    <property type="molecule type" value="Genomic_DNA"/>
</dbReference>
<dbReference type="RefSeq" id="WP_190479739.1">
    <property type="nucleotide sequence ID" value="NZ_JACJSG010000072.1"/>
</dbReference>
<feature type="coiled-coil region" evidence="1">
    <location>
        <begin position="34"/>
        <end position="61"/>
    </location>
</feature>
<organism evidence="2 3">
    <name type="scientific">Anabaena azotica FACHB-119</name>
    <dbReference type="NCBI Taxonomy" id="947527"/>
    <lineage>
        <taxon>Bacteria</taxon>
        <taxon>Bacillati</taxon>
        <taxon>Cyanobacteriota</taxon>
        <taxon>Cyanophyceae</taxon>
        <taxon>Nostocales</taxon>
        <taxon>Nostocaceae</taxon>
        <taxon>Anabaena</taxon>
        <taxon>Anabaena azotica</taxon>
    </lineage>
</organism>
<keyword evidence="3" id="KW-1185">Reference proteome</keyword>
<evidence type="ECO:0000313" key="3">
    <source>
        <dbReference type="Proteomes" id="UP000661112"/>
    </source>
</evidence>
<reference evidence="2 3" key="1">
    <citation type="journal article" date="2020" name="ISME J.">
        <title>Comparative genomics reveals insights into cyanobacterial evolution and habitat adaptation.</title>
        <authorList>
            <person name="Chen M.Y."/>
            <person name="Teng W.K."/>
            <person name="Zhao L."/>
            <person name="Hu C.X."/>
            <person name="Zhou Y.K."/>
            <person name="Han B.P."/>
            <person name="Song L.R."/>
            <person name="Shu W.S."/>
        </authorList>
    </citation>
    <scope>NUCLEOTIDE SEQUENCE [LARGE SCALE GENOMIC DNA]</scope>
    <source>
        <strain evidence="2 3">FACHB-119</strain>
    </source>
</reference>
<name>A0ABR8DDW9_9NOST</name>
<evidence type="ECO:0000313" key="2">
    <source>
        <dbReference type="EMBL" id="MBD2505188.1"/>
    </source>
</evidence>
<protein>
    <submittedName>
        <fullName evidence="2">Uncharacterized protein</fullName>
    </submittedName>
</protein>
<comment type="caution">
    <text evidence="2">The sequence shown here is derived from an EMBL/GenBank/DDBJ whole genome shotgun (WGS) entry which is preliminary data.</text>
</comment>
<evidence type="ECO:0000256" key="1">
    <source>
        <dbReference type="SAM" id="Coils"/>
    </source>
</evidence>
<gene>
    <name evidence="2" type="ORF">H6G83_32070</name>
</gene>
<sequence length="61" mass="7212">MKRSAKSQVTKPSAIDQEYEDLYLNLNPDISKTIKEYQDTMKAQKQAKESLEKHRRILEED</sequence>
<accession>A0ABR8DDW9</accession>
<proteinExistence type="predicted"/>
<keyword evidence="1" id="KW-0175">Coiled coil</keyword>